<evidence type="ECO:0000256" key="2">
    <source>
        <dbReference type="ARBA" id="ARBA00022475"/>
    </source>
</evidence>
<evidence type="ECO:0000256" key="5">
    <source>
        <dbReference type="ARBA" id="ARBA00023136"/>
    </source>
</evidence>
<evidence type="ECO:0000256" key="3">
    <source>
        <dbReference type="ARBA" id="ARBA00022692"/>
    </source>
</evidence>
<dbReference type="KEGG" id="gce:KYE46_16285"/>
<keyword evidence="6" id="KW-0175">Coiled coil</keyword>
<keyword evidence="3 7" id="KW-0812">Transmembrane</keyword>
<keyword evidence="2" id="KW-1003">Cell membrane</keyword>
<feature type="coiled-coil region" evidence="6">
    <location>
        <begin position="264"/>
        <end position="294"/>
    </location>
</feature>
<feature type="transmembrane region" description="Helical" evidence="7">
    <location>
        <begin position="52"/>
        <end position="71"/>
    </location>
</feature>
<keyword evidence="5 7" id="KW-0472">Membrane</keyword>
<name>A0A8F6YAD5_9RHOB</name>
<dbReference type="GO" id="GO:0004713">
    <property type="term" value="F:protein tyrosine kinase activity"/>
    <property type="evidence" value="ECO:0007669"/>
    <property type="project" value="TreeGrafter"/>
</dbReference>
<keyword evidence="4 7" id="KW-1133">Transmembrane helix</keyword>
<dbReference type="InterPro" id="IPR003856">
    <property type="entry name" value="LPS_length_determ_N"/>
</dbReference>
<evidence type="ECO:0000256" key="7">
    <source>
        <dbReference type="SAM" id="Phobius"/>
    </source>
</evidence>
<gene>
    <name evidence="9" type="ORF">KYE46_16285</name>
</gene>
<dbReference type="AlphaFoldDB" id="A0A8F6YAD5"/>
<sequence length="785" mass="86244">MDRNTFADQPGNFSQRSRPLLGAGYPNDAHPASNSAIFDFRSVFRLLRRRRLFVAAVCILCVAITVFVHRITPKEYSATTRILLDEQVINPFGREDIFAEQSLSNPAVESQMQVIRSPFLLSRVVDRLNLSENETFMSPPTTPLRDWLAAARSELLPMLDEPPAEVSEARRFQNAVELLRSNLQVTRSAQTRVIRIQFTAATPELSAEVANAVAETYVDNRLGVRQENAERAAQWFDERMAELNVRALEVEQRVAQMSGGGVEALDASQNAASLQRARQNLQDALARRAQTQSEVLRLRALVESGRGLRGVPSNFDSEPLAALAEEVARLQSALSEATQETPQDVDEITSLNTRIESIEAAGLSLLTARLTNAQAAADAAEANLEEAQLAFDAARGASGGSVTNAIDVELRTLEGEARIYRELNERYLESYLEVVQQQSFPSTQATIIASAVVPDYPDGPGLRRLVMLAALFGIALGAGSAFALEASDGKIRSTGHLSKITQAPVLGVLPTGKSRESAASRETKRLPAISVPHRRIDFTKEVIALPEHRVSLMRSTPALHATISAPMSEYSEAIRRVNVQAENLYSILSDENSMLPKCVGFISDSYSEGRSVAAANYAEMLAVGGRRTLLIDMDWTGLYLTECITPAAQHGLAELSLTKSPGSFEQAFWYDERSSMYFLPNRTMDQKATFDPSAFDQMRLKLLISTLMEKFDNVVIDFSPMAHSSDAAAFSDVVMGFIAVVDWGETRSASLSRELRRAAIHPPKLMGSLLNGISQRDLEEYETAV</sequence>
<evidence type="ECO:0000256" key="1">
    <source>
        <dbReference type="ARBA" id="ARBA00004651"/>
    </source>
</evidence>
<reference evidence="9 10" key="1">
    <citation type="submission" date="2021-07" db="EMBL/GenBank/DDBJ databases">
        <title>A novel Jannaschia species isolated from marine dinoflagellate Ceratoperidinium margalefii.</title>
        <authorList>
            <person name="Jiang Y."/>
            <person name="Li Z."/>
        </authorList>
    </citation>
    <scope>NUCLEOTIDE SEQUENCE [LARGE SCALE GENOMIC DNA]</scope>
    <source>
        <strain evidence="9 10">J12C1-MA-4</strain>
    </source>
</reference>
<feature type="coiled-coil region" evidence="6">
    <location>
        <begin position="320"/>
        <end position="397"/>
    </location>
</feature>
<dbReference type="Proteomes" id="UP000825009">
    <property type="component" value="Chromosome"/>
</dbReference>
<protein>
    <recommendedName>
        <fullName evidence="8">Polysaccharide chain length determinant N-terminal domain-containing protein</fullName>
    </recommendedName>
</protein>
<evidence type="ECO:0000256" key="6">
    <source>
        <dbReference type="SAM" id="Coils"/>
    </source>
</evidence>
<accession>A0A8F6YAD5</accession>
<evidence type="ECO:0000259" key="8">
    <source>
        <dbReference type="Pfam" id="PF02706"/>
    </source>
</evidence>
<dbReference type="EMBL" id="CP079194">
    <property type="protein sequence ID" value="QXT39458.1"/>
    <property type="molecule type" value="Genomic_DNA"/>
</dbReference>
<comment type="subcellular location">
    <subcellularLocation>
        <location evidence="1">Cell membrane</location>
        <topology evidence="1">Multi-pass membrane protein</topology>
    </subcellularLocation>
</comment>
<evidence type="ECO:0000313" key="9">
    <source>
        <dbReference type="EMBL" id="QXT39458.1"/>
    </source>
</evidence>
<dbReference type="PANTHER" id="PTHR32309:SF13">
    <property type="entry name" value="FERRIC ENTEROBACTIN TRANSPORT PROTEIN FEPE"/>
    <property type="match status" value="1"/>
</dbReference>
<dbReference type="RefSeq" id="WP_219002101.1">
    <property type="nucleotide sequence ID" value="NZ_CP079194.1"/>
</dbReference>
<organism evidence="9 10">
    <name type="scientific">Gymnodinialimonas ceratoperidinii</name>
    <dbReference type="NCBI Taxonomy" id="2856823"/>
    <lineage>
        <taxon>Bacteria</taxon>
        <taxon>Pseudomonadati</taxon>
        <taxon>Pseudomonadota</taxon>
        <taxon>Alphaproteobacteria</taxon>
        <taxon>Rhodobacterales</taxon>
        <taxon>Paracoccaceae</taxon>
        <taxon>Gymnodinialimonas</taxon>
    </lineage>
</organism>
<proteinExistence type="predicted"/>
<feature type="domain" description="Polysaccharide chain length determinant N-terminal" evidence="8">
    <location>
        <begin position="38"/>
        <end position="127"/>
    </location>
</feature>
<dbReference type="Pfam" id="PF02706">
    <property type="entry name" value="Wzz"/>
    <property type="match status" value="1"/>
</dbReference>
<evidence type="ECO:0000256" key="4">
    <source>
        <dbReference type="ARBA" id="ARBA00022989"/>
    </source>
</evidence>
<evidence type="ECO:0000313" key="10">
    <source>
        <dbReference type="Proteomes" id="UP000825009"/>
    </source>
</evidence>
<dbReference type="PANTHER" id="PTHR32309">
    <property type="entry name" value="TYROSINE-PROTEIN KINASE"/>
    <property type="match status" value="1"/>
</dbReference>
<dbReference type="InterPro" id="IPR050445">
    <property type="entry name" value="Bact_polysacc_biosynth/exp"/>
</dbReference>
<keyword evidence="10" id="KW-1185">Reference proteome</keyword>
<dbReference type="GO" id="GO:0005886">
    <property type="term" value="C:plasma membrane"/>
    <property type="evidence" value="ECO:0007669"/>
    <property type="project" value="UniProtKB-SubCell"/>
</dbReference>